<feature type="non-terminal residue" evidence="1">
    <location>
        <position position="1"/>
    </location>
</feature>
<reference evidence="1" key="1">
    <citation type="submission" date="2021-02" db="EMBL/GenBank/DDBJ databases">
        <authorList>
            <person name="Nowell W R."/>
        </authorList>
    </citation>
    <scope>NUCLEOTIDE SEQUENCE</scope>
</reference>
<evidence type="ECO:0000313" key="1">
    <source>
        <dbReference type="EMBL" id="CAF4500511.1"/>
    </source>
</evidence>
<sequence>SGKYVQFVLECRIRPNNINKIDSETLGANNTIIDSNINNQVIEWVINNQNKTIVDFNDPESSIVCTGLLTRVTDEHPGLLSESQWWYRSHLCNNSKCCLVGIDLNALQRQNQSGDICNIIFN</sequence>
<dbReference type="AlphaFoldDB" id="A0A8S2XM47"/>
<protein>
    <submittedName>
        <fullName evidence="1">Uncharacterized protein</fullName>
    </submittedName>
</protein>
<dbReference type="OrthoDB" id="9996643at2759"/>
<comment type="caution">
    <text evidence="1">The sequence shown here is derived from an EMBL/GenBank/DDBJ whole genome shotgun (WGS) entry which is preliminary data.</text>
</comment>
<evidence type="ECO:0000313" key="2">
    <source>
        <dbReference type="Proteomes" id="UP000681722"/>
    </source>
</evidence>
<proteinExistence type="predicted"/>
<gene>
    <name evidence="1" type="ORF">SRO942_LOCUS44815</name>
</gene>
<dbReference type="EMBL" id="CAJOBC010105933">
    <property type="protein sequence ID" value="CAF4500511.1"/>
    <property type="molecule type" value="Genomic_DNA"/>
</dbReference>
<dbReference type="Proteomes" id="UP000681722">
    <property type="component" value="Unassembled WGS sequence"/>
</dbReference>
<organism evidence="1 2">
    <name type="scientific">Didymodactylos carnosus</name>
    <dbReference type="NCBI Taxonomy" id="1234261"/>
    <lineage>
        <taxon>Eukaryota</taxon>
        <taxon>Metazoa</taxon>
        <taxon>Spiralia</taxon>
        <taxon>Gnathifera</taxon>
        <taxon>Rotifera</taxon>
        <taxon>Eurotatoria</taxon>
        <taxon>Bdelloidea</taxon>
        <taxon>Philodinida</taxon>
        <taxon>Philodinidae</taxon>
        <taxon>Didymodactylos</taxon>
    </lineage>
</organism>
<accession>A0A8S2XM47</accession>
<name>A0A8S2XM47_9BILA</name>